<dbReference type="InterPro" id="IPR021771">
    <property type="entry name" value="Triacylglycerol_lipase_N"/>
</dbReference>
<dbReference type="STRING" id="3218.A0A2K1JVF8"/>
<dbReference type="Pfam" id="PF01734">
    <property type="entry name" value="Patatin"/>
    <property type="match status" value="1"/>
</dbReference>
<evidence type="ECO:0000259" key="6">
    <source>
        <dbReference type="PROSITE" id="PS51635"/>
    </source>
</evidence>
<evidence type="ECO:0000256" key="5">
    <source>
        <dbReference type="SAM" id="MobiDB-lite"/>
    </source>
</evidence>
<feature type="short sequence motif" description="GXSXG" evidence="4">
    <location>
        <begin position="266"/>
        <end position="270"/>
    </location>
</feature>
<dbReference type="PANTHER" id="PTHR14226">
    <property type="entry name" value="NEUROPATHY TARGET ESTERASE/SWISS CHEESE D.MELANOGASTER"/>
    <property type="match status" value="1"/>
</dbReference>
<protein>
    <recommendedName>
        <fullName evidence="6">PNPLA domain-containing protein</fullName>
    </recommendedName>
</protein>
<accession>A0A2K1JVF8</accession>
<feature type="compositionally biased region" description="Basic and acidic residues" evidence="5">
    <location>
        <begin position="704"/>
        <end position="713"/>
    </location>
</feature>
<dbReference type="InterPro" id="IPR016035">
    <property type="entry name" value="Acyl_Trfase/lysoPLipase"/>
</dbReference>
<feature type="active site" description="Proton acceptor" evidence="4">
    <location>
        <position position="429"/>
    </location>
</feature>
<evidence type="ECO:0000313" key="8">
    <source>
        <dbReference type="EnsemblPlants" id="Pp3c11_20440V3.1"/>
    </source>
</evidence>
<dbReference type="InterPro" id="IPR050301">
    <property type="entry name" value="NTE"/>
</dbReference>
<dbReference type="GO" id="GO:0004806">
    <property type="term" value="F:triacylglycerol lipase activity"/>
    <property type="evidence" value="ECO:0007669"/>
    <property type="project" value="InterPro"/>
</dbReference>
<dbReference type="FunCoup" id="A0A2K1JVF8">
    <property type="interactions" value="906"/>
</dbReference>
<keyword evidence="1 4" id="KW-0378">Hydrolase</keyword>
<evidence type="ECO:0000256" key="3">
    <source>
        <dbReference type="ARBA" id="ARBA00023098"/>
    </source>
</evidence>
<dbReference type="PROSITE" id="PS51635">
    <property type="entry name" value="PNPLA"/>
    <property type="match status" value="1"/>
</dbReference>
<organism evidence="7">
    <name type="scientific">Physcomitrium patens</name>
    <name type="common">Spreading-leaved earth moss</name>
    <name type="synonym">Physcomitrella patens</name>
    <dbReference type="NCBI Taxonomy" id="3218"/>
    <lineage>
        <taxon>Eukaryota</taxon>
        <taxon>Viridiplantae</taxon>
        <taxon>Streptophyta</taxon>
        <taxon>Embryophyta</taxon>
        <taxon>Bryophyta</taxon>
        <taxon>Bryophytina</taxon>
        <taxon>Bryopsida</taxon>
        <taxon>Funariidae</taxon>
        <taxon>Funariales</taxon>
        <taxon>Funariaceae</taxon>
        <taxon>Physcomitrium</taxon>
    </lineage>
</organism>
<dbReference type="CDD" id="cd07231">
    <property type="entry name" value="Pat_SDP1-like"/>
    <property type="match status" value="1"/>
</dbReference>
<dbReference type="KEGG" id="ppp:112289043"/>
<comment type="caution">
    <text evidence="4">Lacks conserved residue(s) required for the propagation of feature annotation.</text>
</comment>
<evidence type="ECO:0000256" key="4">
    <source>
        <dbReference type="PROSITE-ProRule" id="PRU01161"/>
    </source>
</evidence>
<sequence>MNYLDTDADAALEHFGIGPLTLAQRVVAFRVLFCRWVKELRVALAKRLQRTRRVWRQVFYMWFGWLNPRNPSVLLLAAVVATMLMRRAKAGSQKAEIAYRRKFWSNLMRAALTYEEWAHAARMLEKEQNRRKDSDLYDEDLVRSKLNDLRLRRLEGGVEDILFCIRADLVRNLGNMCNPELHKGRLQTPPLIQEYINEVRYHLRAVCGSDSDSFTLDEKIAFIHETRHGFGRTALLLSGGAALGAFHLGVVRTLVEHRLLPRVIAGASVGSVICSFAATRTWTELQSFFEDTMPPMHFFENMGSIFAIAHRLLTRGAVHEIGMLQRKMRQLIGDLTFQEAYDLSGRVLGISVCSPRRLEPPRCLNYLTSPHVVIWSAVTASCAFPGLFEAQELMAKDRTGQLVPYHSPPQVGPEDKDMEKGIGKRRWRDGSLESDLPMMQLKELFNVNHFIVSQANPHITPFLRFKDFVRAYGGDFAGKLAHLAEMEVKHRCKQMMEMGFEVFGLAKLFAQDWEGDVTIVMPATFAQFAKIITNLTATDLRKAVMQGRRCTWAKLSAIQANCGIELMLDECVSELNRRRKALREIERSAMQSSHGGMRGLSGTKRIPSWNIIARENSCGSLDEESLHEGVQNGGPWGGPTLRTLRPVRIPHDGSDSDDNLDQNQLSWTRAGGPLMRTASAAKFVMYFDGEPDPATATTPATTPQEHKGGHESGDESDAYKSMAANKLHRKNKIWEVVGGSGNNTFITGASNEETLRSEDHENSSSPEEQQQQQQEFASHRQPAVLTPAAVLTTLDRLTATDTEQAQAQGEKLTPSCSCNSVFPRTCCAAARDTTCEGSQQLGCVGNDEPSTGSILFWQGNPEMSEDPGFAAAAADMGMRESLRASSAQKQHENLQGSSAKDGGAFGSYVSSKLN</sequence>
<feature type="active site" description="Nucleophile" evidence="4">
    <location>
        <position position="268"/>
    </location>
</feature>
<dbReference type="GO" id="GO:0016042">
    <property type="term" value="P:lipid catabolic process"/>
    <property type="evidence" value="ECO:0007669"/>
    <property type="project" value="UniProtKB-UniRule"/>
</dbReference>
<reference evidence="7 10" key="1">
    <citation type="journal article" date="2008" name="Science">
        <title>The Physcomitrella genome reveals evolutionary insights into the conquest of land by plants.</title>
        <authorList>
            <person name="Rensing S."/>
            <person name="Lang D."/>
            <person name="Zimmer A."/>
            <person name="Terry A."/>
            <person name="Salamov A."/>
            <person name="Shapiro H."/>
            <person name="Nishiyama T."/>
            <person name="Perroud P.-F."/>
            <person name="Lindquist E."/>
            <person name="Kamisugi Y."/>
            <person name="Tanahashi T."/>
            <person name="Sakakibara K."/>
            <person name="Fujita T."/>
            <person name="Oishi K."/>
            <person name="Shin-I T."/>
            <person name="Kuroki Y."/>
            <person name="Toyoda A."/>
            <person name="Suzuki Y."/>
            <person name="Hashimoto A."/>
            <person name="Yamaguchi K."/>
            <person name="Sugano A."/>
            <person name="Kohara Y."/>
            <person name="Fujiyama A."/>
            <person name="Anterola A."/>
            <person name="Aoki S."/>
            <person name="Ashton N."/>
            <person name="Barbazuk W.B."/>
            <person name="Barker E."/>
            <person name="Bennetzen J."/>
            <person name="Bezanilla M."/>
            <person name="Blankenship R."/>
            <person name="Cho S.H."/>
            <person name="Dutcher S."/>
            <person name="Estelle M."/>
            <person name="Fawcett J.A."/>
            <person name="Gundlach H."/>
            <person name="Hanada K."/>
            <person name="Heyl A."/>
            <person name="Hicks K.A."/>
            <person name="Hugh J."/>
            <person name="Lohr M."/>
            <person name="Mayer K."/>
            <person name="Melkozernov A."/>
            <person name="Murata T."/>
            <person name="Nelson D."/>
            <person name="Pils B."/>
            <person name="Prigge M."/>
            <person name="Reiss B."/>
            <person name="Renner T."/>
            <person name="Rombauts S."/>
            <person name="Rushton P."/>
            <person name="Sanderfoot A."/>
            <person name="Schween G."/>
            <person name="Shiu S.-H."/>
            <person name="Stueber K."/>
            <person name="Theodoulou F.L."/>
            <person name="Tu H."/>
            <person name="Van de Peer Y."/>
            <person name="Verrier P.J."/>
            <person name="Waters E."/>
            <person name="Wood A."/>
            <person name="Yang L."/>
            <person name="Cove D."/>
            <person name="Cuming A."/>
            <person name="Hasebe M."/>
            <person name="Lucas S."/>
            <person name="Mishler D.B."/>
            <person name="Reski R."/>
            <person name="Grigoriev I."/>
            <person name="Quatrano R.S."/>
            <person name="Boore J.L."/>
        </authorList>
    </citation>
    <scope>NUCLEOTIDE SEQUENCE [LARGE SCALE GENOMIC DNA]</scope>
    <source>
        <strain evidence="8 10">cv. Gransden 2004</strain>
    </source>
</reference>
<dbReference type="PANTHER" id="PTHR14226:SF10">
    <property type="entry name" value="TRIACYLGLYCEROL LIPASE 4-RELATED"/>
    <property type="match status" value="1"/>
</dbReference>
<dbReference type="Gramene" id="Pp3c11_20440V3.1">
    <property type="protein sequence ID" value="Pp3c11_20440V3.1"/>
    <property type="gene ID" value="Pp3c11_20440"/>
</dbReference>
<feature type="region of interest" description="Disordered" evidence="5">
    <location>
        <begin position="692"/>
        <end position="716"/>
    </location>
</feature>
<keyword evidence="10" id="KW-1185">Reference proteome</keyword>
<proteinExistence type="predicted"/>
<name>A0A2K1JVF8_PHYPA</name>
<keyword evidence="2 4" id="KW-0442">Lipid degradation</keyword>
<dbReference type="EMBL" id="ABEU02000011">
    <property type="protein sequence ID" value="PNR45519.1"/>
    <property type="molecule type" value="Genomic_DNA"/>
</dbReference>
<dbReference type="Pfam" id="PF11815">
    <property type="entry name" value="DUF3336"/>
    <property type="match status" value="1"/>
</dbReference>
<dbReference type="AlphaFoldDB" id="A0A2K1JVF8"/>
<dbReference type="Gramene" id="Pp3c11_20447V3.1">
    <property type="protein sequence ID" value="Pp3c11_20447V3.1"/>
    <property type="gene ID" value="Pp3c11_20447"/>
</dbReference>
<evidence type="ECO:0000313" key="10">
    <source>
        <dbReference type="Proteomes" id="UP000006727"/>
    </source>
</evidence>
<feature type="region of interest" description="Disordered" evidence="5">
    <location>
        <begin position="754"/>
        <end position="783"/>
    </location>
</feature>
<evidence type="ECO:0000313" key="7">
    <source>
        <dbReference type="EMBL" id="PNR45519.1"/>
    </source>
</evidence>
<dbReference type="RefSeq" id="XP_024389737.1">
    <property type="nucleotide sequence ID" value="XM_024533969.2"/>
</dbReference>
<dbReference type="OrthoDB" id="15478at2759"/>
<dbReference type="EnsemblPlants" id="Pp3c11_20447V3.1">
    <property type="protein sequence ID" value="Pp3c11_20447V3.1"/>
    <property type="gene ID" value="Pp3c11_20447"/>
</dbReference>
<dbReference type="InterPro" id="IPR002641">
    <property type="entry name" value="PNPLA_dom"/>
</dbReference>
<evidence type="ECO:0000256" key="1">
    <source>
        <dbReference type="ARBA" id="ARBA00022801"/>
    </source>
</evidence>
<feature type="compositionally biased region" description="Polar residues" evidence="5">
    <location>
        <begin position="883"/>
        <end position="898"/>
    </location>
</feature>
<gene>
    <name evidence="9" type="primary">LOC112289043</name>
    <name evidence="7" type="ORF">PHYPA_015290</name>
</gene>
<feature type="region of interest" description="Disordered" evidence="5">
    <location>
        <begin position="877"/>
        <end position="914"/>
    </location>
</feature>
<feature type="compositionally biased region" description="Low complexity" evidence="5">
    <location>
        <begin position="693"/>
        <end position="703"/>
    </location>
</feature>
<dbReference type="GeneID" id="112289043"/>
<reference evidence="7 10" key="2">
    <citation type="journal article" date="2018" name="Plant J.">
        <title>The Physcomitrella patens chromosome-scale assembly reveals moss genome structure and evolution.</title>
        <authorList>
            <person name="Lang D."/>
            <person name="Ullrich K.K."/>
            <person name="Murat F."/>
            <person name="Fuchs J."/>
            <person name="Jenkins J."/>
            <person name="Haas F.B."/>
            <person name="Piednoel M."/>
            <person name="Gundlach H."/>
            <person name="Van Bel M."/>
            <person name="Meyberg R."/>
            <person name="Vives C."/>
            <person name="Morata J."/>
            <person name="Symeonidi A."/>
            <person name="Hiss M."/>
            <person name="Muchero W."/>
            <person name="Kamisugi Y."/>
            <person name="Saleh O."/>
            <person name="Blanc G."/>
            <person name="Decker E.L."/>
            <person name="van Gessel N."/>
            <person name="Grimwood J."/>
            <person name="Hayes R.D."/>
            <person name="Graham S.W."/>
            <person name="Gunter L.E."/>
            <person name="McDaniel S.F."/>
            <person name="Hoernstein S.N.W."/>
            <person name="Larsson A."/>
            <person name="Li F.W."/>
            <person name="Perroud P.F."/>
            <person name="Phillips J."/>
            <person name="Ranjan P."/>
            <person name="Rokshar D.S."/>
            <person name="Rothfels C.J."/>
            <person name="Schneider L."/>
            <person name="Shu S."/>
            <person name="Stevenson D.W."/>
            <person name="Thummler F."/>
            <person name="Tillich M."/>
            <person name="Villarreal Aguilar J.C."/>
            <person name="Widiez T."/>
            <person name="Wong G.K."/>
            <person name="Wymore A."/>
            <person name="Zhang Y."/>
            <person name="Zimmer A.D."/>
            <person name="Quatrano R.S."/>
            <person name="Mayer K.F.X."/>
            <person name="Goodstein D."/>
            <person name="Casacuberta J.M."/>
            <person name="Vandepoele K."/>
            <person name="Reski R."/>
            <person name="Cuming A.C."/>
            <person name="Tuskan G.A."/>
            <person name="Maumus F."/>
            <person name="Salse J."/>
            <person name="Schmutz J."/>
            <person name="Rensing S.A."/>
        </authorList>
    </citation>
    <scope>NUCLEOTIDE SEQUENCE [LARGE SCALE GENOMIC DNA]</scope>
    <source>
        <strain evidence="8 10">cv. Gransden 2004</strain>
    </source>
</reference>
<reference evidence="8" key="3">
    <citation type="submission" date="2020-12" db="UniProtKB">
        <authorList>
            <consortium name="EnsemblPlants"/>
        </authorList>
    </citation>
    <scope>IDENTIFICATION</scope>
</reference>
<dbReference type="EnsemblPlants" id="Pp3c11_20440V3.1">
    <property type="protein sequence ID" value="Pp3c11_20440V3.1"/>
    <property type="gene ID" value="Pp3c11_20440"/>
</dbReference>
<dbReference type="Gene3D" id="3.40.1090.10">
    <property type="entry name" value="Cytosolic phospholipase A2 catalytic domain"/>
    <property type="match status" value="2"/>
</dbReference>
<evidence type="ECO:0000256" key="2">
    <source>
        <dbReference type="ARBA" id="ARBA00022963"/>
    </source>
</evidence>
<keyword evidence="3 4" id="KW-0443">Lipid metabolism</keyword>
<evidence type="ECO:0000313" key="9">
    <source>
        <dbReference type="EnsemblPlants" id="Pp3c11_20447V3.1"/>
    </source>
</evidence>
<feature type="domain" description="PNPLA" evidence="6">
    <location>
        <begin position="235"/>
        <end position="442"/>
    </location>
</feature>
<dbReference type="SUPFAM" id="SSF52151">
    <property type="entry name" value="FabD/lysophospholipase-like"/>
    <property type="match status" value="1"/>
</dbReference>
<dbReference type="Proteomes" id="UP000006727">
    <property type="component" value="Chromosome 11"/>
</dbReference>
<dbReference type="PaxDb" id="3218-PP1S31_387V6.1"/>